<evidence type="ECO:0000256" key="2">
    <source>
        <dbReference type="ARBA" id="ARBA00008130"/>
    </source>
</evidence>
<accession>A0A3A2ZKQ0</accession>
<dbReference type="Proteomes" id="UP000266188">
    <property type="component" value="Unassembled WGS sequence"/>
</dbReference>
<dbReference type="PANTHER" id="PTHR28286:SF2">
    <property type="entry name" value="BACTERIORHODOPSIN _OPSIN, NOPA (EUROFUNG)"/>
    <property type="match status" value="1"/>
</dbReference>
<keyword evidence="9 11" id="KW-0472">Membrane</keyword>
<comment type="subcellular location">
    <subcellularLocation>
        <location evidence="1">Membrane</location>
        <topology evidence="1">Multi-pass membrane protein</topology>
    </subcellularLocation>
</comment>
<dbReference type="InterPro" id="IPR001425">
    <property type="entry name" value="Arc/bac/fun_rhodopsins"/>
</dbReference>
<reference evidence="13" key="1">
    <citation type="submission" date="2017-02" db="EMBL/GenBank/DDBJ databases">
        <authorList>
            <person name="Tafer H."/>
            <person name="Lopandic K."/>
        </authorList>
    </citation>
    <scope>NUCLEOTIDE SEQUENCE [LARGE SCALE GENOMIC DNA]</scope>
    <source>
        <strain evidence="13">CBS 366.77</strain>
    </source>
</reference>
<dbReference type="GO" id="GO:0005783">
    <property type="term" value="C:endoplasmic reticulum"/>
    <property type="evidence" value="ECO:0007669"/>
    <property type="project" value="TreeGrafter"/>
</dbReference>
<proteinExistence type="inferred from homology"/>
<evidence type="ECO:0000313" key="13">
    <source>
        <dbReference type="Proteomes" id="UP000266188"/>
    </source>
</evidence>
<feature type="transmembrane region" description="Helical" evidence="11">
    <location>
        <begin position="184"/>
        <end position="205"/>
    </location>
</feature>
<name>A0A3A2ZKQ0_9EURO</name>
<evidence type="ECO:0000256" key="8">
    <source>
        <dbReference type="ARBA" id="ARBA00022991"/>
    </source>
</evidence>
<dbReference type="GO" id="GO:0005886">
    <property type="term" value="C:plasma membrane"/>
    <property type="evidence" value="ECO:0007669"/>
    <property type="project" value="TreeGrafter"/>
</dbReference>
<feature type="transmembrane region" description="Helical" evidence="11">
    <location>
        <begin position="145"/>
        <end position="163"/>
    </location>
</feature>
<evidence type="ECO:0000256" key="6">
    <source>
        <dbReference type="ARBA" id="ARBA00022925"/>
    </source>
</evidence>
<dbReference type="Gene3D" id="1.20.1070.10">
    <property type="entry name" value="Rhodopsin 7-helix transmembrane proteins"/>
    <property type="match status" value="1"/>
</dbReference>
<dbReference type="AlphaFoldDB" id="A0A3A2ZKQ0"/>
<comment type="similarity">
    <text evidence="2">Belongs to the archaeal/bacterial/fungal opsin family.</text>
</comment>
<evidence type="ECO:0000256" key="7">
    <source>
        <dbReference type="ARBA" id="ARBA00022989"/>
    </source>
</evidence>
<dbReference type="OrthoDB" id="10261467at2759"/>
<evidence type="ECO:0000256" key="5">
    <source>
        <dbReference type="ARBA" id="ARBA00022692"/>
    </source>
</evidence>
<evidence type="ECO:0000313" key="12">
    <source>
        <dbReference type="EMBL" id="RJE23768.1"/>
    </source>
</evidence>
<keyword evidence="8" id="KW-0157">Chromophore</keyword>
<evidence type="ECO:0000256" key="1">
    <source>
        <dbReference type="ARBA" id="ARBA00004141"/>
    </source>
</evidence>
<evidence type="ECO:0000256" key="9">
    <source>
        <dbReference type="ARBA" id="ARBA00023136"/>
    </source>
</evidence>
<dbReference type="Pfam" id="PF01036">
    <property type="entry name" value="Bac_rhodopsin"/>
    <property type="match status" value="1"/>
</dbReference>
<dbReference type="STRING" id="2070753.A0A3A2ZKQ0"/>
<keyword evidence="4" id="KW-0716">Sensory transduction</keyword>
<keyword evidence="10" id="KW-0675">Receptor</keyword>
<dbReference type="SUPFAM" id="SSF81321">
    <property type="entry name" value="Family A G protein-coupled receptor-like"/>
    <property type="match status" value="1"/>
</dbReference>
<evidence type="ECO:0000256" key="3">
    <source>
        <dbReference type="ARBA" id="ARBA00022543"/>
    </source>
</evidence>
<feature type="transmembrane region" description="Helical" evidence="11">
    <location>
        <begin position="118"/>
        <end position="139"/>
    </location>
</feature>
<feature type="transmembrane region" description="Helical" evidence="11">
    <location>
        <begin position="93"/>
        <end position="111"/>
    </location>
</feature>
<sequence length="261" mass="28567">MATITPTIKHRPTTPLLPTSSSSVAPVPTVIPGDNPVFQEMGNTGKRTLCFIIYLALATGEGVAWSYSPLTHEHKHVPNISQDYYRQIQVLRYVNWILTTPILLVNFALLAGLPGAHLLIAVTANILMFATGLLGTFASHGAKRWVWFAISCISYLVVVYQIGVNGQKAAANRDPQTRRFFGSLVMVGMLVMAIYLVYVPFLAVLDGDIWGTDKDRTLAAGPLALRMRVNTEVILFAILDIFAQGLLGYWIIIAHDGSPGM</sequence>
<dbReference type="PANTHER" id="PTHR28286">
    <property type="match status" value="1"/>
</dbReference>
<dbReference type="SMART" id="SM01021">
    <property type="entry name" value="Bac_rhodopsin"/>
    <property type="match status" value="1"/>
</dbReference>
<keyword evidence="13" id="KW-1185">Reference proteome</keyword>
<keyword evidence="3" id="KW-0600">Photoreceptor protein</keyword>
<dbReference type="EMBL" id="MVGC01000106">
    <property type="protein sequence ID" value="RJE23768.1"/>
    <property type="molecule type" value="Genomic_DNA"/>
</dbReference>
<dbReference type="PRINTS" id="PR00251">
    <property type="entry name" value="BACTRLOPSIN"/>
</dbReference>
<evidence type="ECO:0000256" key="10">
    <source>
        <dbReference type="ARBA" id="ARBA00023170"/>
    </source>
</evidence>
<protein>
    <submittedName>
        <fullName evidence="12">Bacteriorhodopsin-like protein</fullName>
    </submittedName>
</protein>
<gene>
    <name evidence="12" type="ORF">PHISCL_03908</name>
</gene>
<keyword evidence="5 11" id="KW-0812">Transmembrane</keyword>
<keyword evidence="6" id="KW-0681">Retinal protein</keyword>
<dbReference type="GO" id="GO:0007602">
    <property type="term" value="P:phototransduction"/>
    <property type="evidence" value="ECO:0007669"/>
    <property type="project" value="UniProtKB-KW"/>
</dbReference>
<feature type="transmembrane region" description="Helical" evidence="11">
    <location>
        <begin position="233"/>
        <end position="252"/>
    </location>
</feature>
<organism evidence="12 13">
    <name type="scientific">Aspergillus sclerotialis</name>
    <dbReference type="NCBI Taxonomy" id="2070753"/>
    <lineage>
        <taxon>Eukaryota</taxon>
        <taxon>Fungi</taxon>
        <taxon>Dikarya</taxon>
        <taxon>Ascomycota</taxon>
        <taxon>Pezizomycotina</taxon>
        <taxon>Eurotiomycetes</taxon>
        <taxon>Eurotiomycetidae</taxon>
        <taxon>Eurotiales</taxon>
        <taxon>Aspergillaceae</taxon>
        <taxon>Aspergillus</taxon>
        <taxon>Aspergillus subgen. Polypaecilum</taxon>
    </lineage>
</organism>
<comment type="caution">
    <text evidence="12">The sequence shown here is derived from an EMBL/GenBank/DDBJ whole genome shotgun (WGS) entry which is preliminary data.</text>
</comment>
<evidence type="ECO:0000256" key="11">
    <source>
        <dbReference type="SAM" id="Phobius"/>
    </source>
</evidence>
<dbReference type="GO" id="GO:0009881">
    <property type="term" value="F:photoreceptor activity"/>
    <property type="evidence" value="ECO:0007669"/>
    <property type="project" value="UniProtKB-KW"/>
</dbReference>
<evidence type="ECO:0000256" key="4">
    <source>
        <dbReference type="ARBA" id="ARBA00022606"/>
    </source>
</evidence>
<keyword evidence="7 11" id="KW-1133">Transmembrane helix</keyword>